<feature type="transmembrane region" description="Helical" evidence="2">
    <location>
        <begin position="71"/>
        <end position="89"/>
    </location>
</feature>
<feature type="region of interest" description="Disordered" evidence="1">
    <location>
        <begin position="93"/>
        <end position="146"/>
    </location>
</feature>
<accession>A0A1I7FDE5</accession>
<dbReference type="STRING" id="155865.SAMN05216515_10194"/>
<keyword evidence="2" id="KW-0472">Membrane</keyword>
<organism evidence="3 4">
    <name type="scientific">Eubacterium pyruvativorans</name>
    <dbReference type="NCBI Taxonomy" id="155865"/>
    <lineage>
        <taxon>Bacteria</taxon>
        <taxon>Bacillati</taxon>
        <taxon>Bacillota</taxon>
        <taxon>Clostridia</taxon>
        <taxon>Eubacteriales</taxon>
        <taxon>Eubacteriaceae</taxon>
        <taxon>Eubacterium</taxon>
    </lineage>
</organism>
<gene>
    <name evidence="3" type="ORF">SAMN05216508_10273</name>
</gene>
<proteinExistence type="predicted"/>
<dbReference type="GeneID" id="78354319"/>
<evidence type="ECO:0000313" key="4">
    <source>
        <dbReference type="Proteomes" id="UP000198817"/>
    </source>
</evidence>
<protein>
    <submittedName>
        <fullName evidence="3">Uncharacterized protein</fullName>
    </submittedName>
</protein>
<keyword evidence="4" id="KW-1185">Reference proteome</keyword>
<sequence length="146" mass="16954">MLNMIILIALAVFVIGATYFFFVFEKQGDLGKQRILGSFNFVAIVLLVSRLVDFLRAQYPGLDQWCKENTIYEMVVLMGIYVLAAWFFLSPLATNSPDSRYYDPRKNDINRDRNGEGTGGGQPMNAQQKRRRNNQWKAQQRKKKHR</sequence>
<dbReference type="RefSeq" id="WP_090162880.1">
    <property type="nucleotide sequence ID" value="NZ_CACVNK010000040.1"/>
</dbReference>
<name>A0A1I7FDE5_9FIRM</name>
<dbReference type="EMBL" id="FPBT01000002">
    <property type="protein sequence ID" value="SFU34240.1"/>
    <property type="molecule type" value="Genomic_DNA"/>
</dbReference>
<evidence type="ECO:0000256" key="2">
    <source>
        <dbReference type="SAM" id="Phobius"/>
    </source>
</evidence>
<keyword evidence="2" id="KW-0812">Transmembrane</keyword>
<feature type="compositionally biased region" description="Basic and acidic residues" evidence="1">
    <location>
        <begin position="100"/>
        <end position="115"/>
    </location>
</feature>
<feature type="compositionally biased region" description="Basic residues" evidence="1">
    <location>
        <begin position="128"/>
        <end position="146"/>
    </location>
</feature>
<evidence type="ECO:0000256" key="1">
    <source>
        <dbReference type="SAM" id="MobiDB-lite"/>
    </source>
</evidence>
<dbReference type="AlphaFoldDB" id="A0A1I7FDE5"/>
<keyword evidence="2" id="KW-1133">Transmembrane helix</keyword>
<dbReference type="Proteomes" id="UP000198817">
    <property type="component" value="Unassembled WGS sequence"/>
</dbReference>
<feature type="transmembrane region" description="Helical" evidence="2">
    <location>
        <begin position="6"/>
        <end position="24"/>
    </location>
</feature>
<reference evidence="3 4" key="1">
    <citation type="submission" date="2016-10" db="EMBL/GenBank/DDBJ databases">
        <authorList>
            <person name="de Groot N.N."/>
        </authorList>
    </citation>
    <scope>NUCLEOTIDE SEQUENCE [LARGE SCALE GENOMIC DNA]</scope>
    <source>
        <strain evidence="3 4">KHGC13</strain>
    </source>
</reference>
<evidence type="ECO:0000313" key="3">
    <source>
        <dbReference type="EMBL" id="SFU34240.1"/>
    </source>
</evidence>
<feature type="transmembrane region" description="Helical" evidence="2">
    <location>
        <begin position="36"/>
        <end position="59"/>
    </location>
</feature>